<dbReference type="EMBL" id="FOWC01000024">
    <property type="protein sequence ID" value="SFQ77734.1"/>
    <property type="molecule type" value="Genomic_DNA"/>
</dbReference>
<name>A0A1I6B9Y9_9PSEU</name>
<feature type="domain" description="pPIWI-RE three-gene island" evidence="1">
    <location>
        <begin position="12"/>
        <end position="142"/>
    </location>
</feature>
<protein>
    <recommendedName>
        <fullName evidence="1">pPIWI-RE three-gene island domain-containing protein</fullName>
    </recommendedName>
</protein>
<reference evidence="2 3" key="1">
    <citation type="submission" date="2016-10" db="EMBL/GenBank/DDBJ databases">
        <authorList>
            <person name="de Groot N.N."/>
        </authorList>
    </citation>
    <scope>NUCLEOTIDE SEQUENCE [LARGE SCALE GENOMIC DNA]</scope>
    <source>
        <strain evidence="2 3">DSM 44637</strain>
    </source>
</reference>
<evidence type="ECO:0000313" key="2">
    <source>
        <dbReference type="EMBL" id="SFQ77734.1"/>
    </source>
</evidence>
<dbReference type="AlphaFoldDB" id="A0A1I6B9Y9"/>
<sequence>MEQRFVSDSALIRVVAQALLDLEAGRVGSSGAVYPSAVQQALDQVGLACLLSGDDDVPGTVPALVSWCAATPLSRWPLKRPGEEDIYLLDPDTRRPTRYCLDFSGAAVSRNEDGVLRMLADLRVRAGSDERFRQCRRLLIESGAVDRDTRLGFMADPEQGGWWELIRPLYLDADPAAAGNACAGCGERAEGSCSTPWCTSTEAVPVSGAQVPAREMRHRVVHPGLGEHQIEARLQALGVRTGPTPGLLGGLILPDLAWTAYASSRTLPEFVVADLPDQTPEGRVFVVLPDPAPDEEFRSEVLERSGGLKAEAVSAQDFFDLVGRALDA</sequence>
<proteinExistence type="predicted"/>
<dbReference type="RefSeq" id="WP_093577160.1">
    <property type="nucleotide sequence ID" value="NZ_FOWC01000024.1"/>
</dbReference>
<evidence type="ECO:0000313" key="3">
    <source>
        <dbReference type="Proteomes" id="UP000199137"/>
    </source>
</evidence>
<accession>A0A1I6B9Y9</accession>
<evidence type="ECO:0000259" key="1">
    <source>
        <dbReference type="Pfam" id="PF18156"/>
    </source>
</evidence>
<dbReference type="STRING" id="112413.SAMN05421854_12479"/>
<dbReference type="Proteomes" id="UP000199137">
    <property type="component" value="Unassembled WGS sequence"/>
</dbReference>
<gene>
    <name evidence="2" type="ORF">SAMN05421854_12479</name>
</gene>
<dbReference type="InterPro" id="IPR041191">
    <property type="entry name" value="pPIWI_RE_Y"/>
</dbReference>
<organism evidence="2 3">
    <name type="scientific">Amycolatopsis rubida</name>
    <dbReference type="NCBI Taxonomy" id="112413"/>
    <lineage>
        <taxon>Bacteria</taxon>
        <taxon>Bacillati</taxon>
        <taxon>Actinomycetota</taxon>
        <taxon>Actinomycetes</taxon>
        <taxon>Pseudonocardiales</taxon>
        <taxon>Pseudonocardiaceae</taxon>
        <taxon>Amycolatopsis</taxon>
    </lineage>
</organism>
<dbReference type="Pfam" id="PF18156">
    <property type="entry name" value="pPIWI_RE_Y"/>
    <property type="match status" value="1"/>
</dbReference>